<dbReference type="Proteomes" id="UP000594042">
    <property type="component" value="Chromosome"/>
</dbReference>
<reference evidence="4" key="1">
    <citation type="submission" date="2020-07" db="EMBL/GenBank/DDBJ databases">
        <title>Complete genome sequencing of Coprobacter sp. strain 2CBH44.</title>
        <authorList>
            <person name="Sakamoto M."/>
            <person name="Murakami T."/>
            <person name="Mori H."/>
        </authorList>
    </citation>
    <scope>NUCLEOTIDE SEQUENCE [LARGE SCALE GENOMIC DNA]</scope>
    <source>
        <strain evidence="4">2CBH44</strain>
    </source>
</reference>
<organism evidence="3 4">
    <name type="scientific">Coprobacter secundus subsp. similis</name>
    <dbReference type="NCBI Taxonomy" id="2751153"/>
    <lineage>
        <taxon>Bacteria</taxon>
        <taxon>Pseudomonadati</taxon>
        <taxon>Bacteroidota</taxon>
        <taxon>Bacteroidia</taxon>
        <taxon>Bacteroidales</taxon>
        <taxon>Barnesiellaceae</taxon>
        <taxon>Coprobacter</taxon>
    </lineage>
</organism>
<accession>A0A7G1HWJ6</accession>
<evidence type="ECO:0000313" key="3">
    <source>
        <dbReference type="EMBL" id="BCI63182.1"/>
    </source>
</evidence>
<protein>
    <submittedName>
        <fullName evidence="3">Uncharacterized protein</fullName>
    </submittedName>
</protein>
<feature type="coiled-coil region" evidence="1">
    <location>
        <begin position="114"/>
        <end position="692"/>
    </location>
</feature>
<dbReference type="AlphaFoldDB" id="A0A7G1HWJ6"/>
<dbReference type="KEGG" id="copr:Cop2CBH44_15350"/>
<sequence>MQAWWPANEGEKETSKSLHLTETKVEDDTYNQEYLKALMNEQIPASLLDKMSELINSSIPEIVRQSIDKEAEKRNIYSHLLEPFTDYIKFIYSKLEKDGASKWRKDEGKFKSEILSLTEKVKEINLKKEEIQKSQLSAERQKRALNERVHELEMRITTLEAEKEQVDIEKNALLNKLKVAEVQDKDTQEECVRLKAELSGLESKITELTVQRDEISITLEQYKQKIDSLQNLSQEIENVVASKQILEKDLRQLSEENENLKYRLEEKEQIEREARERVEQVIALQEKLSETETSYQEQIEKLQEEVLDIRNANEQLGKQLADKEKLSIINQEQEVRLQQLQQTLDGVESRYQEQLTELNHNIEKILSDRDELARQIVEKDGLIAKSAEKDSLLVELNDKLAETERRYKNELDTVHEGLSNVLHAKEELTRMLGEKENQVIEFRRKEEQLSENLGNKEKEISQYFVQVESLNTELQKLSIEKENLLKRIECNEQTYKKHLDVLVQESTEKSEKNDIRINELNKELDELQQKLTEALDVAKEQERQRLLLEKEKEEHISDDREELEALKEKVKTLQDTVDEAWQYNEKLLKKIDELKDANLREKEAVAQISSGKEEELVQLKHELRVANDMLSAMKTQRQDLLDNVEKERRERANLQQYISELESTLKESEKSQKDYKLEISALEKKVKEMKQQLSNRGVGEVVQEPEEENWMRPTLPDTPDMIEKRKAEKKMKEEFVEEKTEIKPDLSQMSLW</sequence>
<proteinExistence type="predicted"/>
<feature type="region of interest" description="Disordered" evidence="2">
    <location>
        <begin position="696"/>
        <end position="721"/>
    </location>
</feature>
<keyword evidence="1" id="KW-0175">Coiled coil</keyword>
<dbReference type="EMBL" id="AP023322">
    <property type="protein sequence ID" value="BCI63182.1"/>
    <property type="molecule type" value="Genomic_DNA"/>
</dbReference>
<evidence type="ECO:0000256" key="2">
    <source>
        <dbReference type="SAM" id="MobiDB-lite"/>
    </source>
</evidence>
<evidence type="ECO:0000313" key="4">
    <source>
        <dbReference type="Proteomes" id="UP000594042"/>
    </source>
</evidence>
<gene>
    <name evidence="3" type="ORF">Cop2CBH44_15350</name>
</gene>
<keyword evidence="4" id="KW-1185">Reference proteome</keyword>
<name>A0A7G1HWJ6_9BACT</name>
<evidence type="ECO:0000256" key="1">
    <source>
        <dbReference type="SAM" id="Coils"/>
    </source>
</evidence>